<accession>A0A0R1J107</accession>
<reference evidence="7 8" key="1">
    <citation type="journal article" date="2015" name="Genome Announc.">
        <title>Expanding the biotechnology potential of lactobacilli through comparative genomics of 213 strains and associated genera.</title>
        <authorList>
            <person name="Sun Z."/>
            <person name="Harris H.M."/>
            <person name="McCann A."/>
            <person name="Guo C."/>
            <person name="Argimon S."/>
            <person name="Zhang W."/>
            <person name="Yang X."/>
            <person name="Jeffery I.B."/>
            <person name="Cooney J.C."/>
            <person name="Kagawa T.F."/>
            <person name="Liu W."/>
            <person name="Song Y."/>
            <person name="Salvetti E."/>
            <person name="Wrobel A."/>
            <person name="Rasinkangas P."/>
            <person name="Parkhill J."/>
            <person name="Rea M.C."/>
            <person name="O'Sullivan O."/>
            <person name="Ritari J."/>
            <person name="Douillard F.P."/>
            <person name="Paul Ross R."/>
            <person name="Yang R."/>
            <person name="Briner A.E."/>
            <person name="Felis G.E."/>
            <person name="de Vos W.M."/>
            <person name="Barrangou R."/>
            <person name="Klaenhammer T.R."/>
            <person name="Caufield P.W."/>
            <person name="Cui Y."/>
            <person name="Zhang H."/>
            <person name="O'Toole P.W."/>
        </authorList>
    </citation>
    <scope>NUCLEOTIDE SEQUENCE [LARGE SCALE GENOMIC DNA]</scope>
    <source>
        <strain evidence="7 8">DSM 20183</strain>
    </source>
</reference>
<sequence length="235" mass="26539">MNNMNQMNGYNQQNPSPESNDGSKFALNYQPNDILQKEFKNKMRGYDPVEVDQFLDGVIKDYETFSNELNRLKDENDGLKQQLSAGGNKPNTEQPRGLKNNMRSTMQPARPVASAKAENPSTNYDILRRISNLERRVFGHDFSKGVPNEEEHAGVKQFASAAVPNNNMNHDNMENGHNKINPNPMNNMGQGQMNNQNGFNGSPDHFQANRPNPNQGQNMNGFNKNMNNSGNYNQF</sequence>
<feature type="compositionally biased region" description="Low complexity" evidence="6">
    <location>
        <begin position="1"/>
        <end position="14"/>
    </location>
</feature>
<comment type="subcellular location">
    <subcellularLocation>
        <location evidence="1">Cytoplasm</location>
    </subcellularLocation>
</comment>
<gene>
    <name evidence="7" type="ORF">FC72_GL002005</name>
</gene>
<keyword evidence="8" id="KW-1185">Reference proteome</keyword>
<dbReference type="GO" id="GO:0005737">
    <property type="term" value="C:cytoplasm"/>
    <property type="evidence" value="ECO:0007669"/>
    <property type="project" value="UniProtKB-SubCell"/>
</dbReference>
<dbReference type="PANTHER" id="PTHR35794">
    <property type="entry name" value="CELL DIVISION PROTEIN DIVIVA"/>
    <property type="match status" value="1"/>
</dbReference>
<protein>
    <submittedName>
        <fullName evidence="7">Cell division protein GpsB</fullName>
    </submittedName>
</protein>
<dbReference type="AlphaFoldDB" id="A0A0R1J107"/>
<feature type="region of interest" description="Disordered" evidence="6">
    <location>
        <begin position="80"/>
        <end position="120"/>
    </location>
</feature>
<evidence type="ECO:0000313" key="8">
    <source>
        <dbReference type="Proteomes" id="UP000050929"/>
    </source>
</evidence>
<dbReference type="InterPro" id="IPR019933">
    <property type="entry name" value="DivIVA_domain"/>
</dbReference>
<name>A0A0R1J107_9LACO</name>
<dbReference type="NCBIfam" id="NF010725">
    <property type="entry name" value="PRK14127.1"/>
    <property type="match status" value="1"/>
</dbReference>
<evidence type="ECO:0000256" key="5">
    <source>
        <dbReference type="ARBA" id="ARBA00023306"/>
    </source>
</evidence>
<keyword evidence="3 7" id="KW-0132">Cell division</keyword>
<evidence type="ECO:0000256" key="1">
    <source>
        <dbReference type="ARBA" id="ARBA00004496"/>
    </source>
</evidence>
<keyword evidence="2" id="KW-0963">Cytoplasm</keyword>
<proteinExistence type="predicted"/>
<evidence type="ECO:0000256" key="6">
    <source>
        <dbReference type="SAM" id="MobiDB-lite"/>
    </source>
</evidence>
<dbReference type="InterPro" id="IPR007793">
    <property type="entry name" value="DivIVA_fam"/>
</dbReference>
<keyword evidence="4" id="KW-0175">Coiled coil</keyword>
<dbReference type="PANTHER" id="PTHR35794:SF1">
    <property type="entry name" value="CELL CYCLE PROTEIN GPSB"/>
    <property type="match status" value="1"/>
</dbReference>
<dbReference type="Proteomes" id="UP000050929">
    <property type="component" value="Unassembled WGS sequence"/>
</dbReference>
<dbReference type="Pfam" id="PF05103">
    <property type="entry name" value="DivIVA"/>
    <property type="match status" value="1"/>
</dbReference>
<dbReference type="EMBL" id="AZDG01000008">
    <property type="protein sequence ID" value="KRK64763.1"/>
    <property type="molecule type" value="Genomic_DNA"/>
</dbReference>
<evidence type="ECO:0000256" key="4">
    <source>
        <dbReference type="ARBA" id="ARBA00023054"/>
    </source>
</evidence>
<dbReference type="STRING" id="1423811.FC72_GL002005"/>
<evidence type="ECO:0000313" key="7">
    <source>
        <dbReference type="EMBL" id="KRK64763.1"/>
    </source>
</evidence>
<evidence type="ECO:0000256" key="3">
    <source>
        <dbReference type="ARBA" id="ARBA00022618"/>
    </source>
</evidence>
<feature type="compositionally biased region" description="Polar residues" evidence="6">
    <location>
        <begin position="80"/>
        <end position="94"/>
    </location>
</feature>
<organism evidence="7 8">
    <name type="scientific">Companilactobacillus tucceti DSM 20183</name>
    <dbReference type="NCBI Taxonomy" id="1423811"/>
    <lineage>
        <taxon>Bacteria</taxon>
        <taxon>Bacillati</taxon>
        <taxon>Bacillota</taxon>
        <taxon>Bacilli</taxon>
        <taxon>Lactobacillales</taxon>
        <taxon>Lactobacillaceae</taxon>
        <taxon>Companilactobacillus</taxon>
    </lineage>
</organism>
<dbReference type="GO" id="GO:0051301">
    <property type="term" value="P:cell division"/>
    <property type="evidence" value="ECO:0007669"/>
    <property type="project" value="UniProtKB-KW"/>
</dbReference>
<comment type="caution">
    <text evidence="7">The sequence shown here is derived from an EMBL/GenBank/DDBJ whole genome shotgun (WGS) entry which is preliminary data.</text>
</comment>
<keyword evidence="5" id="KW-0131">Cell cycle</keyword>
<dbReference type="Gene3D" id="6.10.250.660">
    <property type="match status" value="1"/>
</dbReference>
<dbReference type="NCBIfam" id="TIGR03544">
    <property type="entry name" value="DivI1A_domain"/>
    <property type="match status" value="1"/>
</dbReference>
<feature type="region of interest" description="Disordered" evidence="6">
    <location>
        <begin position="196"/>
        <end position="235"/>
    </location>
</feature>
<feature type="compositionally biased region" description="Low complexity" evidence="6">
    <location>
        <begin position="214"/>
        <end position="235"/>
    </location>
</feature>
<dbReference type="PATRIC" id="fig|1423811.3.peg.2049"/>
<feature type="region of interest" description="Disordered" evidence="6">
    <location>
        <begin position="1"/>
        <end position="29"/>
    </location>
</feature>
<evidence type="ECO:0000256" key="2">
    <source>
        <dbReference type="ARBA" id="ARBA00022490"/>
    </source>
</evidence>